<dbReference type="OrthoDB" id="263424at2157"/>
<evidence type="ECO:0000313" key="2">
    <source>
        <dbReference type="EMBL" id="SDM53291.1"/>
    </source>
</evidence>
<feature type="domain" description="Molybdopterin cofactor biosynthesis MoaD-related C-terminal" evidence="1">
    <location>
        <begin position="7"/>
        <end position="94"/>
    </location>
</feature>
<dbReference type="InterPro" id="IPR036473">
    <property type="entry name" value="Mopterin_CF_MoaD-rel_C_sf"/>
</dbReference>
<dbReference type="InterPro" id="IPR015272">
    <property type="entry name" value="MoadD_C"/>
</dbReference>
<dbReference type="STRING" id="660521.SAMN04487949_1984"/>
<evidence type="ECO:0000259" key="1">
    <source>
        <dbReference type="Pfam" id="PF09189"/>
    </source>
</evidence>
<dbReference type="Proteomes" id="UP000199451">
    <property type="component" value="Unassembled WGS sequence"/>
</dbReference>
<organism evidence="2 3">
    <name type="scientific">Halogranum gelatinilyticum</name>
    <dbReference type="NCBI Taxonomy" id="660521"/>
    <lineage>
        <taxon>Archaea</taxon>
        <taxon>Methanobacteriati</taxon>
        <taxon>Methanobacteriota</taxon>
        <taxon>Stenosarchaea group</taxon>
        <taxon>Halobacteria</taxon>
        <taxon>Halobacteriales</taxon>
        <taxon>Haloferacaceae</taxon>
    </lineage>
</organism>
<dbReference type="Gene3D" id="3.30.1370.80">
    <property type="entry name" value="Molybdopterin cofactor biosynthesis MoaD-related, C-terminal domain"/>
    <property type="match status" value="1"/>
</dbReference>
<name>A0A1G9U0A4_9EURY</name>
<reference evidence="3" key="1">
    <citation type="submission" date="2016-10" db="EMBL/GenBank/DDBJ databases">
        <authorList>
            <person name="Varghese N."/>
            <person name="Submissions S."/>
        </authorList>
    </citation>
    <scope>NUCLEOTIDE SEQUENCE [LARGE SCALE GENOMIC DNA]</scope>
    <source>
        <strain evidence="3">CGMCC 1.10119</strain>
    </source>
</reference>
<protein>
    <recommendedName>
        <fullName evidence="1">Molybdopterin cofactor biosynthesis MoaD-related C-terminal domain-containing protein</fullName>
    </recommendedName>
</protein>
<proteinExistence type="predicted"/>
<accession>A0A1G9U0A4</accession>
<sequence>MATVTREKAFRGISVRLAVHYLENLGGEAVEPVETGDTEGTVEADGWRATLTSEKVGVGPTVSLTEVRIVFEGDEATLAPLVDDFSQKAMRAGG</sequence>
<dbReference type="EMBL" id="FNHL01000002">
    <property type="protein sequence ID" value="SDM53291.1"/>
    <property type="molecule type" value="Genomic_DNA"/>
</dbReference>
<dbReference type="RefSeq" id="WP_089697211.1">
    <property type="nucleotide sequence ID" value="NZ_FNHL01000002.1"/>
</dbReference>
<dbReference type="Pfam" id="PF09189">
    <property type="entry name" value="MoaD_arch"/>
    <property type="match status" value="1"/>
</dbReference>
<evidence type="ECO:0000313" key="3">
    <source>
        <dbReference type="Proteomes" id="UP000199451"/>
    </source>
</evidence>
<gene>
    <name evidence="2" type="ORF">SAMN04487949_1984</name>
</gene>
<dbReference type="AlphaFoldDB" id="A0A1G9U0A4"/>
<keyword evidence="3" id="KW-1185">Reference proteome</keyword>